<name>A0A1J5TF24_9ZZZZ</name>
<feature type="transmembrane region" description="Helical" evidence="8">
    <location>
        <begin position="25"/>
        <end position="46"/>
    </location>
</feature>
<evidence type="ECO:0000256" key="8">
    <source>
        <dbReference type="SAM" id="Phobius"/>
    </source>
</evidence>
<evidence type="ECO:0000256" key="4">
    <source>
        <dbReference type="ARBA" id="ARBA00022692"/>
    </source>
</evidence>
<feature type="transmembrane region" description="Helical" evidence="8">
    <location>
        <begin position="83"/>
        <end position="108"/>
    </location>
</feature>
<evidence type="ECO:0000256" key="7">
    <source>
        <dbReference type="ARBA" id="ARBA00023136"/>
    </source>
</evidence>
<gene>
    <name evidence="10" type="ORF">GALL_10310</name>
</gene>
<proteinExistence type="predicted"/>
<feature type="transmembrane region" description="Helical" evidence="8">
    <location>
        <begin position="281"/>
        <end position="301"/>
    </location>
</feature>
<sequence>MTATVSNPSLTARWKSAAAGRGSSLVSAAILLLLAAGLVVLLWPQWTHNPELSHGLFMPILWLLLLHEGTTRGTQRYLPDSPWNTAAVAALGAAALGFLTLGGLYAVALDWTHSIASTAPTAAFVCLGLASLLVFSRRSLKLVPFNWTTVLAFGLWLLSAPLPPGTYERISLHLQLGVTHAVIVALHLLGAPAVQHGNVIELAHTAVGVEEACSGIRSLISCLFAGTFFSACLVRRPFARLLLIALAGPLAVVMNFIRSLILTILANDGVQIQAFWHDATGYAILAVTALILAGLAFSLSHGGDTVPATEPPTAAGQRPGPAIALLVGLLSLVLTAAVFLAAWTRPTGPLPAKPPVLANLVPPATDAPGWTVTTEPGLERFAPILQTKTLLQRDYVRKDTDGPTLITLYVAYWAPGQSTPSQVAIHTPDGCWPGAGWVKIPEKVDRASLPVDGRTLAPAEYRVFTHDNGAPEYVWYWHLYDGRPIEQLDPYAIRGLLTMALRYGFHRGGEQLFVRVSSNRPWAHIEHEPLIRTFFDRLKAQGL</sequence>
<dbReference type="InterPro" id="IPR019127">
    <property type="entry name" value="Exosortase"/>
</dbReference>
<comment type="subcellular location">
    <subcellularLocation>
        <location evidence="1">Cell membrane</location>
        <topology evidence="1">Multi-pass membrane protein</topology>
    </subcellularLocation>
</comment>
<feature type="transmembrane region" description="Helical" evidence="8">
    <location>
        <begin position="241"/>
        <end position="261"/>
    </location>
</feature>
<evidence type="ECO:0000313" key="10">
    <source>
        <dbReference type="EMBL" id="OIR18691.1"/>
    </source>
</evidence>
<evidence type="ECO:0000259" key="9">
    <source>
        <dbReference type="Pfam" id="PF11984"/>
    </source>
</evidence>
<keyword evidence="6 8" id="KW-1133">Transmembrane helix</keyword>
<comment type="caution">
    <text evidence="10">The sequence shown here is derived from an EMBL/GenBank/DDBJ whole genome shotgun (WGS) entry which is preliminary data.</text>
</comment>
<protein>
    <submittedName>
        <fullName evidence="10">Transmembrane exosortase EpsH</fullName>
    </submittedName>
</protein>
<dbReference type="GO" id="GO:0008233">
    <property type="term" value="F:peptidase activity"/>
    <property type="evidence" value="ECO:0007669"/>
    <property type="project" value="UniProtKB-KW"/>
</dbReference>
<keyword evidence="3" id="KW-0645">Protease</keyword>
<dbReference type="InterPro" id="IPR026392">
    <property type="entry name" value="Exo/Archaeosortase_dom"/>
</dbReference>
<evidence type="ECO:0000256" key="5">
    <source>
        <dbReference type="ARBA" id="ARBA00022801"/>
    </source>
</evidence>
<keyword evidence="4 8" id="KW-0812">Transmembrane</keyword>
<evidence type="ECO:0000256" key="6">
    <source>
        <dbReference type="ARBA" id="ARBA00022989"/>
    </source>
</evidence>
<dbReference type="AlphaFoldDB" id="A0A1J5TF24"/>
<keyword evidence="5" id="KW-0378">Hydrolase</keyword>
<accession>A0A1J5TF24</accession>
<feature type="domain" description="Methanolan biosynthesis EpsI" evidence="9">
    <location>
        <begin position="330"/>
        <end position="520"/>
    </location>
</feature>
<feature type="transmembrane region" description="Helical" evidence="8">
    <location>
        <begin position="142"/>
        <end position="162"/>
    </location>
</feature>
<dbReference type="InterPro" id="IPR014263">
    <property type="entry name" value="Methanolan_biosynth_EpsI"/>
</dbReference>
<evidence type="ECO:0000256" key="1">
    <source>
        <dbReference type="ARBA" id="ARBA00004651"/>
    </source>
</evidence>
<dbReference type="Pfam" id="PF09721">
    <property type="entry name" value="Exosortase_EpsH"/>
    <property type="match status" value="1"/>
</dbReference>
<dbReference type="Pfam" id="PF11984">
    <property type="entry name" value="DUF3485"/>
    <property type="match status" value="1"/>
</dbReference>
<dbReference type="EMBL" id="MLJW01000002">
    <property type="protein sequence ID" value="OIR18691.1"/>
    <property type="molecule type" value="Genomic_DNA"/>
</dbReference>
<keyword evidence="7 8" id="KW-0472">Membrane</keyword>
<keyword evidence="2" id="KW-1003">Cell membrane</keyword>
<reference evidence="10" key="1">
    <citation type="submission" date="2016-10" db="EMBL/GenBank/DDBJ databases">
        <title>Sequence of Gallionella enrichment culture.</title>
        <authorList>
            <person name="Poehlein A."/>
            <person name="Muehling M."/>
            <person name="Daniel R."/>
        </authorList>
    </citation>
    <scope>NUCLEOTIDE SEQUENCE</scope>
</reference>
<dbReference type="NCBIfam" id="TIGR04178">
    <property type="entry name" value="exo_archaeo"/>
    <property type="match status" value="1"/>
</dbReference>
<evidence type="ECO:0000256" key="2">
    <source>
        <dbReference type="ARBA" id="ARBA00022475"/>
    </source>
</evidence>
<feature type="transmembrane region" description="Helical" evidence="8">
    <location>
        <begin position="52"/>
        <end position="71"/>
    </location>
</feature>
<dbReference type="GO" id="GO:0006508">
    <property type="term" value="P:proteolysis"/>
    <property type="evidence" value="ECO:0007669"/>
    <property type="project" value="UniProtKB-KW"/>
</dbReference>
<evidence type="ECO:0000256" key="3">
    <source>
        <dbReference type="ARBA" id="ARBA00022670"/>
    </source>
</evidence>
<feature type="transmembrane region" description="Helical" evidence="8">
    <location>
        <begin position="322"/>
        <end position="343"/>
    </location>
</feature>
<feature type="transmembrane region" description="Helical" evidence="8">
    <location>
        <begin position="114"/>
        <end position="135"/>
    </location>
</feature>
<dbReference type="GO" id="GO:0005886">
    <property type="term" value="C:plasma membrane"/>
    <property type="evidence" value="ECO:0007669"/>
    <property type="project" value="UniProtKB-SubCell"/>
</dbReference>
<organism evidence="10">
    <name type="scientific">mine drainage metagenome</name>
    <dbReference type="NCBI Taxonomy" id="410659"/>
    <lineage>
        <taxon>unclassified sequences</taxon>
        <taxon>metagenomes</taxon>
        <taxon>ecological metagenomes</taxon>
    </lineage>
</organism>